<name>A0A6J8C835_MYTCO</name>
<dbReference type="Proteomes" id="UP000507470">
    <property type="component" value="Unassembled WGS sequence"/>
</dbReference>
<accession>A0A6J8C835</accession>
<organism evidence="1 2">
    <name type="scientific">Mytilus coruscus</name>
    <name type="common">Sea mussel</name>
    <dbReference type="NCBI Taxonomy" id="42192"/>
    <lineage>
        <taxon>Eukaryota</taxon>
        <taxon>Metazoa</taxon>
        <taxon>Spiralia</taxon>
        <taxon>Lophotrochozoa</taxon>
        <taxon>Mollusca</taxon>
        <taxon>Bivalvia</taxon>
        <taxon>Autobranchia</taxon>
        <taxon>Pteriomorphia</taxon>
        <taxon>Mytilida</taxon>
        <taxon>Mytiloidea</taxon>
        <taxon>Mytilidae</taxon>
        <taxon>Mytilinae</taxon>
        <taxon>Mytilus</taxon>
    </lineage>
</organism>
<reference evidence="1 2" key="1">
    <citation type="submission" date="2020-06" db="EMBL/GenBank/DDBJ databases">
        <authorList>
            <person name="Li R."/>
            <person name="Bekaert M."/>
        </authorList>
    </citation>
    <scope>NUCLEOTIDE SEQUENCE [LARGE SCALE GENOMIC DNA]</scope>
    <source>
        <strain evidence="2">wild</strain>
    </source>
</reference>
<keyword evidence="2" id="KW-1185">Reference proteome</keyword>
<dbReference type="SUPFAM" id="SSF51092">
    <property type="entry name" value="Vitelline membrane outer protein-I (VMO-I)"/>
    <property type="match status" value="1"/>
</dbReference>
<dbReference type="Gene3D" id="2.100.10.20">
    <property type="entry name" value="Vitelline membrane outer layer protein I (VOMI)"/>
    <property type="match status" value="1"/>
</dbReference>
<evidence type="ECO:0000313" key="2">
    <source>
        <dbReference type="Proteomes" id="UP000507470"/>
    </source>
</evidence>
<sequence>MIFQNPSLTVGKYQTREDNFIIDENKKIRLVNLTLVGRMSKTQCAEFCLQNSDNCCDITYVTSTRECKLGQSGCCHTVFDDESGSNLLHTSRKYGDYTKILFVSNGGVLGDWTNDEFCTRGHYAIGYKMNRGRDRCGDTASSGQQNWGDWTGEALCPANTFLTSFSLQVQKYNFLFF</sequence>
<dbReference type="AlphaFoldDB" id="A0A6J8C835"/>
<evidence type="ECO:0008006" key="3">
    <source>
        <dbReference type="Google" id="ProtNLM"/>
    </source>
</evidence>
<evidence type="ECO:0000313" key="1">
    <source>
        <dbReference type="EMBL" id="CAC5391199.1"/>
    </source>
</evidence>
<gene>
    <name evidence="1" type="ORF">MCOR_26222</name>
</gene>
<dbReference type="InterPro" id="IPR036706">
    <property type="entry name" value="VOMI_sf"/>
</dbReference>
<dbReference type="EMBL" id="CACVKT020004670">
    <property type="protein sequence ID" value="CAC5391199.1"/>
    <property type="molecule type" value="Genomic_DNA"/>
</dbReference>
<dbReference type="OrthoDB" id="6344411at2759"/>
<proteinExistence type="predicted"/>
<protein>
    <recommendedName>
        <fullName evidence="3">Apple domain-containing protein</fullName>
    </recommendedName>
</protein>